<reference evidence="1" key="1">
    <citation type="submission" date="2020-06" db="EMBL/GenBank/DDBJ databases">
        <authorList>
            <person name="Li T."/>
            <person name="Hu X."/>
            <person name="Zhang T."/>
            <person name="Song X."/>
            <person name="Zhang H."/>
            <person name="Dai N."/>
            <person name="Sheng W."/>
            <person name="Hou X."/>
            <person name="Wei L."/>
        </authorList>
    </citation>
    <scope>NUCLEOTIDE SEQUENCE</scope>
    <source>
        <strain evidence="1">KEN1</strain>
        <tissue evidence="1">Leaf</tissue>
    </source>
</reference>
<evidence type="ECO:0000313" key="1">
    <source>
        <dbReference type="EMBL" id="KAL0446534.1"/>
    </source>
</evidence>
<reference evidence="1" key="2">
    <citation type="journal article" date="2024" name="Plant">
        <title>Genomic evolution and insights into agronomic trait innovations of Sesamum species.</title>
        <authorList>
            <person name="Miao H."/>
            <person name="Wang L."/>
            <person name="Qu L."/>
            <person name="Liu H."/>
            <person name="Sun Y."/>
            <person name="Le M."/>
            <person name="Wang Q."/>
            <person name="Wei S."/>
            <person name="Zheng Y."/>
            <person name="Lin W."/>
            <person name="Duan Y."/>
            <person name="Cao H."/>
            <person name="Xiong S."/>
            <person name="Wang X."/>
            <person name="Wei L."/>
            <person name="Li C."/>
            <person name="Ma Q."/>
            <person name="Ju M."/>
            <person name="Zhao R."/>
            <person name="Li G."/>
            <person name="Mu C."/>
            <person name="Tian Q."/>
            <person name="Mei H."/>
            <person name="Zhang T."/>
            <person name="Gao T."/>
            <person name="Zhang H."/>
        </authorList>
    </citation>
    <scope>NUCLEOTIDE SEQUENCE</scope>
    <source>
        <strain evidence="1">KEN1</strain>
    </source>
</reference>
<accession>A0AAW2WZY5</accession>
<name>A0AAW2WZY5_9LAMI</name>
<comment type="caution">
    <text evidence="1">The sequence shown here is derived from an EMBL/GenBank/DDBJ whole genome shotgun (WGS) entry which is preliminary data.</text>
</comment>
<protein>
    <recommendedName>
        <fullName evidence="2">Reverse transcriptase domain-containing protein</fullName>
    </recommendedName>
</protein>
<gene>
    <name evidence="1" type="ORF">Slati_1781300</name>
</gene>
<dbReference type="EMBL" id="JACGWN010000006">
    <property type="protein sequence ID" value="KAL0446534.1"/>
    <property type="molecule type" value="Genomic_DNA"/>
</dbReference>
<evidence type="ECO:0008006" key="2">
    <source>
        <dbReference type="Google" id="ProtNLM"/>
    </source>
</evidence>
<sequence>MTLSSGTKSEILPTSSYNVILGRPTLNAFRAIISTYHMKIKFPVVRGVGEAQADALQARKCYIEAIKRGKKRVLEEASVEENYNKRGKDPIPWPKPKEETSVTVQPVEELLVELIPGDPGKVNKIGSKMKEDVRDQVVNCLRKNKDIFAWTLQDLEGIDPGVITHHLNLNPTIKPVKQKKRHFGSEKDKNKNSSTVIWHLHSLQ</sequence>
<dbReference type="AlphaFoldDB" id="A0AAW2WZY5"/>
<proteinExistence type="predicted"/>
<organism evidence="1">
    <name type="scientific">Sesamum latifolium</name>
    <dbReference type="NCBI Taxonomy" id="2727402"/>
    <lineage>
        <taxon>Eukaryota</taxon>
        <taxon>Viridiplantae</taxon>
        <taxon>Streptophyta</taxon>
        <taxon>Embryophyta</taxon>
        <taxon>Tracheophyta</taxon>
        <taxon>Spermatophyta</taxon>
        <taxon>Magnoliopsida</taxon>
        <taxon>eudicotyledons</taxon>
        <taxon>Gunneridae</taxon>
        <taxon>Pentapetalae</taxon>
        <taxon>asterids</taxon>
        <taxon>lamiids</taxon>
        <taxon>Lamiales</taxon>
        <taxon>Pedaliaceae</taxon>
        <taxon>Sesamum</taxon>
    </lineage>
</organism>